<accession>A0A1I6B384</accession>
<organism evidence="2 3">
    <name type="scientific">Amycolatopsis rubida</name>
    <dbReference type="NCBI Taxonomy" id="112413"/>
    <lineage>
        <taxon>Bacteria</taxon>
        <taxon>Bacillati</taxon>
        <taxon>Actinomycetota</taxon>
        <taxon>Actinomycetes</taxon>
        <taxon>Pseudonocardiales</taxon>
        <taxon>Pseudonocardiaceae</taxon>
        <taxon>Amycolatopsis</taxon>
    </lineage>
</organism>
<protein>
    <submittedName>
        <fullName evidence="2">Uncharacterized protein</fullName>
    </submittedName>
</protein>
<sequence>MTDKPARTVAPGQTPSTRALDDPITLGRAARIVRLALARQTGRPHDQTGKAATPTPDKQP</sequence>
<proteinExistence type="predicted"/>
<gene>
    <name evidence="2" type="ORF">SAMN05421854_1232</name>
</gene>
<name>A0A1I6B384_9PSEU</name>
<evidence type="ECO:0000313" key="2">
    <source>
        <dbReference type="EMBL" id="SFQ75411.1"/>
    </source>
</evidence>
<evidence type="ECO:0000256" key="1">
    <source>
        <dbReference type="SAM" id="MobiDB-lite"/>
    </source>
</evidence>
<feature type="region of interest" description="Disordered" evidence="1">
    <location>
        <begin position="1"/>
        <end position="22"/>
    </location>
</feature>
<reference evidence="3" key="1">
    <citation type="submission" date="2016-10" db="EMBL/GenBank/DDBJ databases">
        <authorList>
            <person name="Varghese N."/>
            <person name="Submissions S."/>
        </authorList>
    </citation>
    <scope>NUCLEOTIDE SEQUENCE [LARGE SCALE GENOMIC DNA]</scope>
    <source>
        <strain evidence="3">DSM 44637</strain>
    </source>
</reference>
<feature type="region of interest" description="Disordered" evidence="1">
    <location>
        <begin position="38"/>
        <end position="60"/>
    </location>
</feature>
<evidence type="ECO:0000313" key="3">
    <source>
        <dbReference type="Proteomes" id="UP000199137"/>
    </source>
</evidence>
<dbReference type="STRING" id="112413.SAMN05421854_1232"/>
<dbReference type="AlphaFoldDB" id="A0A1I6B384"/>
<dbReference type="EMBL" id="FOWC01000023">
    <property type="protein sequence ID" value="SFQ75411.1"/>
    <property type="molecule type" value="Genomic_DNA"/>
</dbReference>
<dbReference type="Proteomes" id="UP000199137">
    <property type="component" value="Unassembled WGS sequence"/>
</dbReference>